<geneLocation type="plasmid" evidence="1 2">
    <name>pECL_A</name>
</geneLocation>
<name>A0A0H3CU02_ENTCC</name>
<organism evidence="1 2">
    <name type="scientific">Enterobacter cloacae subsp. cloacae (strain ATCC 13047 / DSM 30054 / NBRC 13535 / NCTC 10005 / WDCM 00083 / NCDC 279-56)</name>
    <dbReference type="NCBI Taxonomy" id="716541"/>
    <lineage>
        <taxon>Bacteria</taxon>
        <taxon>Pseudomonadati</taxon>
        <taxon>Pseudomonadota</taxon>
        <taxon>Gammaproteobacteria</taxon>
        <taxon>Enterobacterales</taxon>
        <taxon>Enterobacteriaceae</taxon>
        <taxon>Enterobacter</taxon>
        <taxon>Enterobacter cloacae complex</taxon>
    </lineage>
</organism>
<dbReference type="Proteomes" id="UP000002363">
    <property type="component" value="Plasmid pECL_A"/>
</dbReference>
<sequence>MLFSTFWNTGVRISESRTLPPESFDLGGLRPFVKVLG</sequence>
<dbReference type="EMBL" id="CP001919">
    <property type="protein sequence ID" value="ADF64749.1"/>
    <property type="molecule type" value="Genomic_DNA"/>
</dbReference>
<accession>A0A0H3CU02</accession>
<proteinExistence type="predicted"/>
<dbReference type="AlphaFoldDB" id="A0A0H3CU02"/>
<dbReference type="eggNOG" id="COG0582">
    <property type="taxonomic scope" value="Bacteria"/>
</dbReference>
<evidence type="ECO:0000313" key="1">
    <source>
        <dbReference type="EMBL" id="ADF64749.1"/>
    </source>
</evidence>
<reference evidence="1 2" key="1">
    <citation type="journal article" date="2010" name="J. Bacteriol.">
        <title>Complete genome sequence of Enterobacter cloacae subsp. cloacae type strain ATCC 13047.</title>
        <authorList>
            <person name="Ren Y."/>
            <person name="Ren Y."/>
            <person name="Zhou Z."/>
            <person name="Guo X."/>
            <person name="Li Y."/>
            <person name="Feng L."/>
            <person name="Wang L."/>
        </authorList>
    </citation>
    <scope>NUCLEOTIDE SEQUENCE [LARGE SCALE GENOMIC DNA]</scope>
    <source>
        <strain evidence="2">ATCC 13047 / DSM 30054 / NBRC 13535 / NCTC 10005 / WDCM 00083 / NCDC 279-56</strain>
        <plasmid evidence="1">pECL_A</plasmid>
    </source>
</reference>
<keyword evidence="1" id="KW-0614">Plasmid</keyword>
<evidence type="ECO:0000313" key="2">
    <source>
        <dbReference type="Proteomes" id="UP000002363"/>
    </source>
</evidence>
<protein>
    <submittedName>
        <fullName evidence="1">Uncharacterized protein</fullName>
    </submittedName>
</protein>
<dbReference type="EnsemblBacteria" id="ADF64749">
    <property type="protein sequence ID" value="ADF64749"/>
    <property type="gene ID" value="ECL_A061"/>
</dbReference>
<keyword evidence="2" id="KW-1185">Reference proteome</keyword>
<gene>
    <name evidence="1" type="ordered locus">ECL_A061</name>
</gene>
<dbReference type="OrthoDB" id="9801717at2"/>
<dbReference type="HOGENOM" id="CLU_3343227_0_0_6"/>
<dbReference type="KEGG" id="enc:ECL_A061"/>